<name>A0A8J2LSW1_9HEXA</name>
<dbReference type="Pfam" id="PF07645">
    <property type="entry name" value="EGF_CA"/>
    <property type="match status" value="2"/>
</dbReference>
<dbReference type="AlphaFoldDB" id="A0A8J2LSW1"/>
<keyword evidence="9" id="KW-1185">Reference proteome</keyword>
<keyword evidence="3" id="KW-0677">Repeat</keyword>
<dbReference type="InterPro" id="IPR018097">
    <property type="entry name" value="EGF_Ca-bd_CS"/>
</dbReference>
<evidence type="ECO:0000256" key="4">
    <source>
        <dbReference type="ARBA" id="ARBA00023157"/>
    </source>
</evidence>
<feature type="non-terminal residue" evidence="8">
    <location>
        <position position="1"/>
    </location>
</feature>
<gene>
    <name evidence="8" type="ORF">AFUS01_LOCUS46263</name>
</gene>
<dbReference type="GO" id="GO:0005509">
    <property type="term" value="F:calcium ion binding"/>
    <property type="evidence" value="ECO:0007669"/>
    <property type="project" value="InterPro"/>
</dbReference>
<dbReference type="SMART" id="SM00181">
    <property type="entry name" value="EGF"/>
    <property type="match status" value="3"/>
</dbReference>
<dbReference type="InterPro" id="IPR001881">
    <property type="entry name" value="EGF-like_Ca-bd_dom"/>
</dbReference>
<dbReference type="Proteomes" id="UP000708208">
    <property type="component" value="Unassembled WGS sequence"/>
</dbReference>
<accession>A0A8J2LSW1</accession>
<evidence type="ECO:0000313" key="8">
    <source>
        <dbReference type="EMBL" id="CAG7837101.1"/>
    </source>
</evidence>
<sequence>AETNFEPLPLQCEVTEPCHPGVRCTNLQPGYICDPCPPGYTGSNGVQGTGIEYAIRNRQVCRDIDECNDGHNGGCAETARCINTEGSYMCECTGGFKLKNGTSTGCHDDRIRCPDGCFCHKNADCVKEVGSSFYICRCKVGHAGDGNVCGKDRDFDGYPDEDISCFDRNCRKDNCPSISNPGQDDSDGDGIGDACDSSNPSQEGIGRRPNFYPHGGSSDNIVIG</sequence>
<proteinExistence type="predicted"/>
<dbReference type="CDD" id="cd00054">
    <property type="entry name" value="EGF_CA"/>
    <property type="match status" value="2"/>
</dbReference>
<comment type="caution">
    <text evidence="8">The sequence shown here is derived from an EMBL/GenBank/DDBJ whole genome shotgun (WGS) entry which is preliminary data.</text>
</comment>
<dbReference type="PROSITE" id="PS00010">
    <property type="entry name" value="ASX_HYDROXYL"/>
    <property type="match status" value="1"/>
</dbReference>
<protein>
    <recommendedName>
        <fullName evidence="7">EGF-like domain-containing protein</fullName>
    </recommendedName>
</protein>
<dbReference type="EMBL" id="CAJVCH010571288">
    <property type="protein sequence ID" value="CAG7837101.1"/>
    <property type="molecule type" value="Genomic_DNA"/>
</dbReference>
<evidence type="ECO:0000259" key="7">
    <source>
        <dbReference type="PROSITE" id="PS50026"/>
    </source>
</evidence>
<comment type="caution">
    <text evidence="5">Lacks conserved residue(s) required for the propagation of feature annotation.</text>
</comment>
<keyword evidence="2" id="KW-0732">Signal</keyword>
<feature type="region of interest" description="Disordered" evidence="6">
    <location>
        <begin position="177"/>
        <end position="224"/>
    </location>
</feature>
<evidence type="ECO:0000256" key="2">
    <source>
        <dbReference type="ARBA" id="ARBA00022729"/>
    </source>
</evidence>
<dbReference type="OrthoDB" id="14563at2759"/>
<evidence type="ECO:0000313" key="9">
    <source>
        <dbReference type="Proteomes" id="UP000708208"/>
    </source>
</evidence>
<evidence type="ECO:0000256" key="5">
    <source>
        <dbReference type="PROSITE-ProRule" id="PRU00076"/>
    </source>
</evidence>
<dbReference type="InterPro" id="IPR000152">
    <property type="entry name" value="EGF-type_Asp/Asn_hydroxyl_site"/>
</dbReference>
<evidence type="ECO:0000256" key="6">
    <source>
        <dbReference type="SAM" id="MobiDB-lite"/>
    </source>
</evidence>
<dbReference type="PROSITE" id="PS50026">
    <property type="entry name" value="EGF_3"/>
    <property type="match status" value="1"/>
</dbReference>
<evidence type="ECO:0000256" key="3">
    <source>
        <dbReference type="ARBA" id="ARBA00022737"/>
    </source>
</evidence>
<dbReference type="InterPro" id="IPR049883">
    <property type="entry name" value="NOTCH1_EGF-like"/>
</dbReference>
<dbReference type="SMART" id="SM00179">
    <property type="entry name" value="EGF_CA"/>
    <property type="match status" value="2"/>
</dbReference>
<dbReference type="PANTHER" id="PTHR10199:SF100">
    <property type="entry name" value="THROMBOSPONDIN, ISOFORM A"/>
    <property type="match status" value="1"/>
</dbReference>
<dbReference type="PROSITE" id="PS01187">
    <property type="entry name" value="EGF_CA"/>
    <property type="match status" value="1"/>
</dbReference>
<reference evidence="8" key="1">
    <citation type="submission" date="2021-06" db="EMBL/GenBank/DDBJ databases">
        <authorList>
            <person name="Hodson N. C."/>
            <person name="Mongue J. A."/>
            <person name="Jaron S. K."/>
        </authorList>
    </citation>
    <scope>NUCLEOTIDE SEQUENCE</scope>
</reference>
<organism evidence="8 9">
    <name type="scientific">Allacma fusca</name>
    <dbReference type="NCBI Taxonomy" id="39272"/>
    <lineage>
        <taxon>Eukaryota</taxon>
        <taxon>Metazoa</taxon>
        <taxon>Ecdysozoa</taxon>
        <taxon>Arthropoda</taxon>
        <taxon>Hexapoda</taxon>
        <taxon>Collembola</taxon>
        <taxon>Symphypleona</taxon>
        <taxon>Sminthuridae</taxon>
        <taxon>Allacma</taxon>
    </lineage>
</organism>
<evidence type="ECO:0000256" key="1">
    <source>
        <dbReference type="ARBA" id="ARBA00022536"/>
    </source>
</evidence>
<dbReference type="FunFam" id="2.10.25.10:FF:000038">
    <property type="entry name" value="Fibrillin 2"/>
    <property type="match status" value="1"/>
</dbReference>
<dbReference type="InterPro" id="IPR000742">
    <property type="entry name" value="EGF"/>
</dbReference>
<keyword evidence="1 5" id="KW-0245">EGF-like domain</keyword>
<dbReference type="FunFam" id="2.10.25.10:FF:000025">
    <property type="entry name" value="Thrombospondin 3"/>
    <property type="match status" value="1"/>
</dbReference>
<feature type="domain" description="EGF-like" evidence="7">
    <location>
        <begin position="63"/>
        <end position="102"/>
    </location>
</feature>
<keyword evidence="4" id="KW-1015">Disulfide bond</keyword>
<dbReference type="PANTHER" id="PTHR10199">
    <property type="entry name" value="THROMBOSPONDIN"/>
    <property type="match status" value="1"/>
</dbReference>